<evidence type="ECO:0000256" key="4">
    <source>
        <dbReference type="ARBA" id="ARBA00023163"/>
    </source>
</evidence>
<evidence type="ECO:0000256" key="7">
    <source>
        <dbReference type="SAM" id="MobiDB-lite"/>
    </source>
</evidence>
<dbReference type="InterPro" id="IPR015633">
    <property type="entry name" value="E2F"/>
</dbReference>
<feature type="compositionally biased region" description="Polar residues" evidence="7">
    <location>
        <begin position="58"/>
        <end position="72"/>
    </location>
</feature>
<feature type="region of interest" description="Disordered" evidence="7">
    <location>
        <begin position="322"/>
        <end position="362"/>
    </location>
</feature>
<protein>
    <submittedName>
        <fullName evidence="9">E2F transcription factor</fullName>
    </submittedName>
</protein>
<proteinExistence type="inferred from homology"/>
<comment type="subcellular location">
    <subcellularLocation>
        <location evidence="5">Nucleus</location>
    </subcellularLocation>
</comment>
<keyword evidence="10" id="KW-1185">Reference proteome</keyword>
<dbReference type="FunFam" id="1.10.10.10:FF:000008">
    <property type="entry name" value="E2F transcription factor 1"/>
    <property type="match status" value="1"/>
</dbReference>
<gene>
    <name evidence="9" type="ORF">HKI87_01g04290</name>
</gene>
<evidence type="ECO:0000313" key="10">
    <source>
        <dbReference type="Proteomes" id="UP001472866"/>
    </source>
</evidence>
<dbReference type="InterPro" id="IPR003316">
    <property type="entry name" value="E2F_WHTH_DNA-bd_dom"/>
</dbReference>
<feature type="domain" description="E2F/DP family winged-helix DNA-binding" evidence="8">
    <location>
        <begin position="105"/>
        <end position="170"/>
    </location>
</feature>
<dbReference type="Gene3D" id="6.10.250.540">
    <property type="match status" value="1"/>
</dbReference>
<dbReference type="InterPro" id="IPR036388">
    <property type="entry name" value="WH-like_DNA-bd_sf"/>
</dbReference>
<keyword evidence="5" id="KW-0539">Nucleus</keyword>
<organism evidence="9 10">
    <name type="scientific">Chloropicon roscoffensis</name>
    <dbReference type="NCBI Taxonomy" id="1461544"/>
    <lineage>
        <taxon>Eukaryota</taxon>
        <taxon>Viridiplantae</taxon>
        <taxon>Chlorophyta</taxon>
        <taxon>Chloropicophyceae</taxon>
        <taxon>Chloropicales</taxon>
        <taxon>Chloropicaceae</taxon>
        <taxon>Chloropicon</taxon>
    </lineage>
</organism>
<dbReference type="SMART" id="SM01372">
    <property type="entry name" value="E2F_TDP"/>
    <property type="match status" value="1"/>
</dbReference>
<reference evidence="9 10" key="1">
    <citation type="submission" date="2024-03" db="EMBL/GenBank/DDBJ databases">
        <title>Complete genome sequence of the green alga Chloropicon roscoffensis RCC1871.</title>
        <authorList>
            <person name="Lemieux C."/>
            <person name="Pombert J.-F."/>
            <person name="Otis C."/>
            <person name="Turmel M."/>
        </authorList>
    </citation>
    <scope>NUCLEOTIDE SEQUENCE [LARGE SCALE GENOMIC DNA]</scope>
    <source>
        <strain evidence="9 10">RCC1871</strain>
    </source>
</reference>
<evidence type="ECO:0000256" key="5">
    <source>
        <dbReference type="RuleBase" id="RU003796"/>
    </source>
</evidence>
<dbReference type="Proteomes" id="UP001472866">
    <property type="component" value="Chromosome 01"/>
</dbReference>
<comment type="similarity">
    <text evidence="1 5">Belongs to the E2F/DP family.</text>
</comment>
<evidence type="ECO:0000259" key="8">
    <source>
        <dbReference type="SMART" id="SM01372"/>
    </source>
</evidence>
<keyword evidence="3 5" id="KW-0238">DNA-binding</keyword>
<sequence length="362" mass="39170">MPAASRRRNNAAGGDTLVAKLAPKEEDQAGAQSTGKGNGAKGNPKATGSPGAMPNAGAAQNGQQTPRNSRSASKGKGSRLATPSKGRNDSPAATPSQTPGSGSCRYDSSLGLLTKKFVMLMQDAESGILDLNKAAEELHVQKRRIYDITNVLEGIGLIEKKQKNNIQWKGVSSNLSASTAGQTNLQKQIQQAKDREQKLDAEIQRTRDSLSSLIEDQEYKPLLYVTQADIKALPCFSQDTLIAIRAPHGTTLEVPDPDQASDHKRDSGRRRYQIFLKSNHGPIEVYLVSQQEGAKGEEENGNSQFPFGMGVSLKRPYSSIYLPSLQSRRGRRTRTCGSGRTTSGGRSWESPTSSSWRRGTTR</sequence>
<feature type="coiled-coil region" evidence="6">
    <location>
        <begin position="182"/>
        <end position="209"/>
    </location>
</feature>
<keyword evidence="4 5" id="KW-0804">Transcription</keyword>
<name>A0AAX4NYE5_9CHLO</name>
<dbReference type="GO" id="GO:0000981">
    <property type="term" value="F:DNA-binding transcription factor activity, RNA polymerase II-specific"/>
    <property type="evidence" value="ECO:0007669"/>
    <property type="project" value="TreeGrafter"/>
</dbReference>
<feature type="compositionally biased region" description="Polar residues" evidence="7">
    <location>
        <begin position="91"/>
        <end position="101"/>
    </location>
</feature>
<dbReference type="SUPFAM" id="SSF46785">
    <property type="entry name" value="Winged helix' DNA-binding domain"/>
    <property type="match status" value="1"/>
</dbReference>
<dbReference type="GO" id="GO:0090575">
    <property type="term" value="C:RNA polymerase II transcription regulator complex"/>
    <property type="evidence" value="ECO:0007669"/>
    <property type="project" value="TreeGrafter"/>
</dbReference>
<dbReference type="Pfam" id="PF02319">
    <property type="entry name" value="WHD_E2F_TDP"/>
    <property type="match status" value="1"/>
</dbReference>
<dbReference type="InterPro" id="IPR037241">
    <property type="entry name" value="E2F-DP_heterodim"/>
</dbReference>
<evidence type="ECO:0000256" key="1">
    <source>
        <dbReference type="ARBA" id="ARBA00010940"/>
    </source>
</evidence>
<feature type="compositionally biased region" description="Polar residues" evidence="7">
    <location>
        <begin position="349"/>
        <end position="362"/>
    </location>
</feature>
<evidence type="ECO:0000256" key="3">
    <source>
        <dbReference type="ARBA" id="ARBA00023125"/>
    </source>
</evidence>
<keyword evidence="2 5" id="KW-0805">Transcription regulation</keyword>
<dbReference type="PANTHER" id="PTHR12081:SF18">
    <property type="entry name" value="TRANSCRIPTION FACTOR E2F2-RELATED"/>
    <property type="match status" value="1"/>
</dbReference>
<dbReference type="Gene3D" id="1.10.10.10">
    <property type="entry name" value="Winged helix-like DNA-binding domain superfamily/Winged helix DNA-binding domain"/>
    <property type="match status" value="1"/>
</dbReference>
<dbReference type="EMBL" id="CP151501">
    <property type="protein sequence ID" value="WZN58905.1"/>
    <property type="molecule type" value="Genomic_DNA"/>
</dbReference>
<dbReference type="SUPFAM" id="SSF144074">
    <property type="entry name" value="E2F-DP heterodimerization region"/>
    <property type="match status" value="1"/>
</dbReference>
<dbReference type="PANTHER" id="PTHR12081">
    <property type="entry name" value="TRANSCRIPTION FACTOR E2F"/>
    <property type="match status" value="1"/>
</dbReference>
<feature type="compositionally biased region" description="Low complexity" evidence="7">
    <location>
        <begin position="335"/>
        <end position="347"/>
    </location>
</feature>
<dbReference type="AlphaFoldDB" id="A0AAX4NYE5"/>
<dbReference type="CDD" id="cd14660">
    <property type="entry name" value="E2F_DD"/>
    <property type="match status" value="1"/>
</dbReference>
<dbReference type="GO" id="GO:0046983">
    <property type="term" value="F:protein dimerization activity"/>
    <property type="evidence" value="ECO:0007669"/>
    <property type="project" value="InterPro"/>
</dbReference>
<evidence type="ECO:0000256" key="6">
    <source>
        <dbReference type="SAM" id="Coils"/>
    </source>
</evidence>
<feature type="region of interest" description="Disordered" evidence="7">
    <location>
        <begin position="1"/>
        <end position="105"/>
    </location>
</feature>
<dbReference type="InterPro" id="IPR032198">
    <property type="entry name" value="E2F_CC-MB"/>
</dbReference>
<accession>A0AAX4NYE5</accession>
<evidence type="ECO:0000256" key="2">
    <source>
        <dbReference type="ARBA" id="ARBA00023015"/>
    </source>
</evidence>
<evidence type="ECO:0000313" key="9">
    <source>
        <dbReference type="EMBL" id="WZN58905.1"/>
    </source>
</evidence>
<keyword evidence="6" id="KW-0175">Coiled coil</keyword>
<dbReference type="InterPro" id="IPR036390">
    <property type="entry name" value="WH_DNA-bd_sf"/>
</dbReference>
<dbReference type="Pfam" id="PF16421">
    <property type="entry name" value="E2F_CC-MB"/>
    <property type="match status" value="1"/>
</dbReference>
<dbReference type="GO" id="GO:0000978">
    <property type="term" value="F:RNA polymerase II cis-regulatory region sequence-specific DNA binding"/>
    <property type="evidence" value="ECO:0007669"/>
    <property type="project" value="InterPro"/>
</dbReference>